<evidence type="ECO:0000313" key="14">
    <source>
        <dbReference type="RefSeq" id="XP_025406702.1"/>
    </source>
</evidence>
<dbReference type="OrthoDB" id="297496at2759"/>
<name>A0A2S2QKV1_9HEMI</name>
<dbReference type="SUPFAM" id="SSF81324">
    <property type="entry name" value="Voltage-gated potassium channels"/>
    <property type="match status" value="2"/>
</dbReference>
<sequence length="498" mass="56020">MHGPRAELQQDDGQRQAADAHQLDVPKPPIRRLSRSTMSLKISPDVPATQPQIQFFPSTPAAVGLTIPMTPTTDPTIPNGFSPQLYQAYTSNKATDFFFKQLDGFKDIVSTAKSRLSFGERAVFWLYDKIREWSRMWLTHFFLLFIAAGYCAAGALVFQAVEWTSPKDQMNVILEKRELLIFQIAGLMGKVIKKNDAMFLETENLIQEYESFYENNNMKPEWNYLNAVFYCGTIFTTIGYGHIAPSTNTGRFITIVYAIFGIPIFLILLADFGKMFTRGIKFLWAFVRRLYYTGSCRKVRRTAPVQEVMKGMQMMYDITKFRRPSNMFGGVPDGQSGFPPTSPSTPALSVYTIDDEFDLPVSVAFVVLVVYIVIGAIVFCFEEGWGFSESFYFVFISMSTIGFGDFVPKNQLVMIVSIVYLVFGLALTSMCINVVQEKLQNSFRQATTKISATIGLGLPRVDDGTELPTQPPPRTLVDDDNDVQSVDAVTDNDDDCES</sequence>
<evidence type="ECO:0000256" key="1">
    <source>
        <dbReference type="ARBA" id="ARBA00004141"/>
    </source>
</evidence>
<dbReference type="AlphaFoldDB" id="A0A2S2QKV1"/>
<feature type="transmembrane region" description="Helical" evidence="10">
    <location>
        <begin position="222"/>
        <end position="240"/>
    </location>
</feature>
<organism evidence="12">
    <name type="scientific">Sipha flava</name>
    <name type="common">yellow sugarcane aphid</name>
    <dbReference type="NCBI Taxonomy" id="143950"/>
    <lineage>
        <taxon>Eukaryota</taxon>
        <taxon>Metazoa</taxon>
        <taxon>Ecdysozoa</taxon>
        <taxon>Arthropoda</taxon>
        <taxon>Hexapoda</taxon>
        <taxon>Insecta</taxon>
        <taxon>Pterygota</taxon>
        <taxon>Neoptera</taxon>
        <taxon>Paraneoptera</taxon>
        <taxon>Hemiptera</taxon>
        <taxon>Sternorrhyncha</taxon>
        <taxon>Aphidomorpha</taxon>
        <taxon>Aphidoidea</taxon>
        <taxon>Aphididae</taxon>
        <taxon>Sipha</taxon>
    </lineage>
</organism>
<evidence type="ECO:0000313" key="12">
    <source>
        <dbReference type="EMBL" id="MBY78311.1"/>
    </source>
</evidence>
<accession>A0A2S2QKV1</accession>
<dbReference type="PANTHER" id="PTHR11003">
    <property type="entry name" value="POTASSIUM CHANNEL, SUBFAMILY K"/>
    <property type="match status" value="1"/>
</dbReference>
<feature type="transmembrane region" description="Helical" evidence="10">
    <location>
        <begin position="413"/>
        <end position="435"/>
    </location>
</feature>
<reference evidence="12" key="1">
    <citation type="submission" date="2018-04" db="EMBL/GenBank/DDBJ databases">
        <title>Transcriptome assembly of Sipha flava.</title>
        <authorList>
            <person name="Scully E.D."/>
            <person name="Geib S.M."/>
            <person name="Palmer N.A."/>
            <person name="Koch K."/>
            <person name="Bradshaw J."/>
            <person name="Heng-Moss T."/>
            <person name="Sarath G."/>
        </authorList>
    </citation>
    <scope>NUCLEOTIDE SEQUENCE</scope>
</reference>
<feature type="transmembrane region" description="Helical" evidence="10">
    <location>
        <begin position="137"/>
        <end position="161"/>
    </location>
</feature>
<evidence type="ECO:0000256" key="4">
    <source>
        <dbReference type="ARBA" id="ARBA00022989"/>
    </source>
</evidence>
<feature type="transmembrane region" description="Helical" evidence="10">
    <location>
        <begin position="252"/>
        <end position="270"/>
    </location>
</feature>
<dbReference type="Proteomes" id="UP000694846">
    <property type="component" value="Unplaced"/>
</dbReference>
<protein>
    <submittedName>
        <fullName evidence="12 14">TWiK family of potassium channels protein 18</fullName>
    </submittedName>
</protein>
<evidence type="ECO:0000256" key="5">
    <source>
        <dbReference type="ARBA" id="ARBA00023065"/>
    </source>
</evidence>
<keyword evidence="7 8" id="KW-0407">Ion channel</keyword>
<feature type="domain" description="Potassium channel" evidence="11">
    <location>
        <begin position="212"/>
        <end position="277"/>
    </location>
</feature>
<dbReference type="GO" id="GO:0030322">
    <property type="term" value="P:stabilization of membrane potential"/>
    <property type="evidence" value="ECO:0007669"/>
    <property type="project" value="TreeGrafter"/>
</dbReference>
<evidence type="ECO:0000256" key="3">
    <source>
        <dbReference type="ARBA" id="ARBA00022692"/>
    </source>
</evidence>
<keyword evidence="4 10" id="KW-1133">Transmembrane helix</keyword>
<evidence type="ECO:0000256" key="8">
    <source>
        <dbReference type="RuleBase" id="RU003857"/>
    </source>
</evidence>
<evidence type="ECO:0000256" key="9">
    <source>
        <dbReference type="SAM" id="MobiDB-lite"/>
    </source>
</evidence>
<dbReference type="EMBL" id="GGMS01009108">
    <property type="protein sequence ID" value="MBY78311.1"/>
    <property type="molecule type" value="Transcribed_RNA"/>
</dbReference>
<dbReference type="InterPro" id="IPR003280">
    <property type="entry name" value="2pore_dom_K_chnl"/>
</dbReference>
<reference evidence="14" key="2">
    <citation type="submission" date="2025-04" db="UniProtKB">
        <authorList>
            <consortium name="RefSeq"/>
        </authorList>
    </citation>
    <scope>IDENTIFICATION</scope>
    <source>
        <tissue evidence="14">Whole body</tissue>
    </source>
</reference>
<evidence type="ECO:0000313" key="13">
    <source>
        <dbReference type="Proteomes" id="UP000694846"/>
    </source>
</evidence>
<dbReference type="Gene3D" id="1.10.287.70">
    <property type="match status" value="1"/>
</dbReference>
<dbReference type="GO" id="GO:0015271">
    <property type="term" value="F:outward rectifier potassium channel activity"/>
    <property type="evidence" value="ECO:0007669"/>
    <property type="project" value="TreeGrafter"/>
</dbReference>
<proteinExistence type="inferred from homology"/>
<comment type="subcellular location">
    <subcellularLocation>
        <location evidence="1">Membrane</location>
        <topology evidence="1">Multi-pass membrane protein</topology>
    </subcellularLocation>
</comment>
<keyword evidence="6 10" id="KW-0472">Membrane</keyword>
<dbReference type="Pfam" id="PF07885">
    <property type="entry name" value="Ion_trans_2"/>
    <property type="match status" value="2"/>
</dbReference>
<keyword evidence="3 8" id="KW-0812">Transmembrane</keyword>
<dbReference type="InterPro" id="IPR013099">
    <property type="entry name" value="K_chnl_dom"/>
</dbReference>
<keyword evidence="2 8" id="KW-0813">Transport</keyword>
<keyword evidence="13" id="KW-1185">Reference proteome</keyword>
<feature type="domain" description="Potassium channel" evidence="11">
    <location>
        <begin position="367"/>
        <end position="440"/>
    </location>
</feature>
<dbReference type="RefSeq" id="XP_025406702.1">
    <property type="nucleotide sequence ID" value="XM_025550917.1"/>
</dbReference>
<dbReference type="PANTHER" id="PTHR11003:SF335">
    <property type="entry name" value="POTASSIUM CHANNEL DOMAIN-CONTAINING PROTEIN"/>
    <property type="match status" value="1"/>
</dbReference>
<dbReference type="GO" id="GO:0022841">
    <property type="term" value="F:potassium ion leak channel activity"/>
    <property type="evidence" value="ECO:0007669"/>
    <property type="project" value="TreeGrafter"/>
</dbReference>
<feature type="region of interest" description="Disordered" evidence="9">
    <location>
        <begin position="461"/>
        <end position="498"/>
    </location>
</feature>
<keyword evidence="5 8" id="KW-0406">Ion transport</keyword>
<comment type="similarity">
    <text evidence="8">Belongs to the two pore domain potassium channel (TC 1.A.1.8) family.</text>
</comment>
<evidence type="ECO:0000256" key="10">
    <source>
        <dbReference type="SAM" id="Phobius"/>
    </source>
</evidence>
<evidence type="ECO:0000259" key="11">
    <source>
        <dbReference type="Pfam" id="PF07885"/>
    </source>
</evidence>
<dbReference type="PRINTS" id="PR01333">
    <property type="entry name" value="2POREKCHANEL"/>
</dbReference>
<evidence type="ECO:0000256" key="6">
    <source>
        <dbReference type="ARBA" id="ARBA00023136"/>
    </source>
</evidence>
<feature type="region of interest" description="Disordered" evidence="9">
    <location>
        <begin position="1"/>
        <end position="29"/>
    </location>
</feature>
<gene>
    <name evidence="12" type="primary">twk-18</name>
    <name evidence="14" type="synonym">LOC112680731</name>
    <name evidence="12" type="ORF">g.13400</name>
</gene>
<evidence type="ECO:0000256" key="2">
    <source>
        <dbReference type="ARBA" id="ARBA00022448"/>
    </source>
</evidence>
<evidence type="ECO:0000256" key="7">
    <source>
        <dbReference type="ARBA" id="ARBA00023303"/>
    </source>
</evidence>
<dbReference type="GO" id="GO:0005886">
    <property type="term" value="C:plasma membrane"/>
    <property type="evidence" value="ECO:0007669"/>
    <property type="project" value="TreeGrafter"/>
</dbReference>
<feature type="transmembrane region" description="Helical" evidence="10">
    <location>
        <begin position="359"/>
        <end position="381"/>
    </location>
</feature>